<dbReference type="Gene3D" id="3.30.40.10">
    <property type="entry name" value="Zinc/RING finger domain, C3HC4 (zinc finger)"/>
    <property type="match status" value="1"/>
</dbReference>
<gene>
    <name evidence="11" type="ORF">BCR41DRAFT_353310</name>
</gene>
<dbReference type="STRING" id="64571.A0A1Y2GMH3"/>
<feature type="compositionally biased region" description="Polar residues" evidence="9">
    <location>
        <begin position="1"/>
        <end position="19"/>
    </location>
</feature>
<dbReference type="InParanoid" id="A0A1Y2GMH3"/>
<protein>
    <recommendedName>
        <fullName evidence="2">RING-type E3 ubiquitin transferase</fullName>
        <ecNumber evidence="2">2.3.2.27</ecNumber>
    </recommendedName>
</protein>
<keyword evidence="6" id="KW-0833">Ubl conjugation pathway</keyword>
<dbReference type="AlphaFoldDB" id="A0A1Y2GMH3"/>
<reference evidence="11 12" key="1">
    <citation type="submission" date="2016-07" db="EMBL/GenBank/DDBJ databases">
        <title>Pervasive Adenine N6-methylation of Active Genes in Fungi.</title>
        <authorList>
            <consortium name="DOE Joint Genome Institute"/>
            <person name="Mondo S.J."/>
            <person name="Dannebaum R.O."/>
            <person name="Kuo R.C."/>
            <person name="Labutti K."/>
            <person name="Haridas S."/>
            <person name="Kuo A."/>
            <person name="Salamov A."/>
            <person name="Ahrendt S.R."/>
            <person name="Lipzen A."/>
            <person name="Sullivan W."/>
            <person name="Andreopoulos W.B."/>
            <person name="Clum A."/>
            <person name="Lindquist E."/>
            <person name="Daum C."/>
            <person name="Ramamoorthy G.K."/>
            <person name="Gryganskyi A."/>
            <person name="Culley D."/>
            <person name="Magnuson J.K."/>
            <person name="James T.Y."/>
            <person name="O'Malley M.A."/>
            <person name="Stajich J.E."/>
            <person name="Spatafora J.W."/>
            <person name="Visel A."/>
            <person name="Grigoriev I.V."/>
        </authorList>
    </citation>
    <scope>NUCLEOTIDE SEQUENCE [LARGE SCALE GENOMIC DNA]</scope>
    <source>
        <strain evidence="11 12">NRRL 3116</strain>
    </source>
</reference>
<feature type="region of interest" description="Disordered" evidence="9">
    <location>
        <begin position="119"/>
        <end position="216"/>
    </location>
</feature>
<feature type="compositionally biased region" description="Basic and acidic residues" evidence="9">
    <location>
        <begin position="181"/>
        <end position="199"/>
    </location>
</feature>
<dbReference type="SMART" id="SM00184">
    <property type="entry name" value="RING"/>
    <property type="match status" value="1"/>
</dbReference>
<evidence type="ECO:0000256" key="3">
    <source>
        <dbReference type="ARBA" id="ARBA00022679"/>
    </source>
</evidence>
<dbReference type="GO" id="GO:0005634">
    <property type="term" value="C:nucleus"/>
    <property type="evidence" value="ECO:0007669"/>
    <property type="project" value="TreeGrafter"/>
</dbReference>
<dbReference type="RefSeq" id="XP_021881338.1">
    <property type="nucleotide sequence ID" value="XM_022024119.1"/>
</dbReference>
<evidence type="ECO:0000256" key="2">
    <source>
        <dbReference type="ARBA" id="ARBA00012483"/>
    </source>
</evidence>
<dbReference type="InterPro" id="IPR039525">
    <property type="entry name" value="RNF126-like_zinc-ribbon"/>
</dbReference>
<evidence type="ECO:0000256" key="1">
    <source>
        <dbReference type="ARBA" id="ARBA00000900"/>
    </source>
</evidence>
<dbReference type="GeneID" id="33565963"/>
<proteinExistence type="predicted"/>
<keyword evidence="5 8" id="KW-0863">Zinc-finger</keyword>
<dbReference type="SMART" id="SM00744">
    <property type="entry name" value="RINGv"/>
    <property type="match status" value="1"/>
</dbReference>
<name>A0A1Y2GMH3_9FUNG</name>
<feature type="region of interest" description="Disordered" evidence="9">
    <location>
        <begin position="70"/>
        <end position="103"/>
    </location>
</feature>
<dbReference type="PANTHER" id="PTHR45931:SF3">
    <property type="entry name" value="RING ZINC FINGER-CONTAINING PROTEIN"/>
    <property type="match status" value="1"/>
</dbReference>
<feature type="domain" description="RING-type" evidence="10">
    <location>
        <begin position="319"/>
        <end position="360"/>
    </location>
</feature>
<evidence type="ECO:0000256" key="9">
    <source>
        <dbReference type="SAM" id="MobiDB-lite"/>
    </source>
</evidence>
<comment type="caution">
    <text evidence="11">The sequence shown here is derived from an EMBL/GenBank/DDBJ whole genome shotgun (WGS) entry which is preliminary data.</text>
</comment>
<organism evidence="11 12">
    <name type="scientific">Lobosporangium transversale</name>
    <dbReference type="NCBI Taxonomy" id="64571"/>
    <lineage>
        <taxon>Eukaryota</taxon>
        <taxon>Fungi</taxon>
        <taxon>Fungi incertae sedis</taxon>
        <taxon>Mucoromycota</taxon>
        <taxon>Mortierellomycotina</taxon>
        <taxon>Mortierellomycetes</taxon>
        <taxon>Mortierellales</taxon>
        <taxon>Mortierellaceae</taxon>
        <taxon>Lobosporangium</taxon>
    </lineage>
</organism>
<dbReference type="PROSITE" id="PS50089">
    <property type="entry name" value="ZF_RING_2"/>
    <property type="match status" value="1"/>
</dbReference>
<feature type="compositionally biased region" description="Polar residues" evidence="9">
    <location>
        <begin position="80"/>
        <end position="97"/>
    </location>
</feature>
<sequence>MEQHNSNNSKGNQTSQGHGSSNASAQTTTTHASTNDYWCHQCQREITPLMVPDPMCPHCHNEFVEKIEADNDPRTFIHPETQTTDDARGQHSNSSGLDGTDNHDDLFRLFQAFFNPQRAMMQQQQRQRQYSNEYSSPGQTYTSGTQFIFNPGSTSSTHTFVATSPGTSQHTSAHSPPRQDQSIEREAVGSESTNVEHDGQQQQHSQGPQWHSPPSLISGLLNRLGIEIHYTTDPTAFQDSRGFGAPFGLAMGGTGSGFFPIVSNPGDYAWGQGGLDDIISQMMEIQNRQNGPVGASDEIIDSIPHHTLTDEELEAKTECSVCKDEFTKEDNLLQLPCKHIFHEDCIKPWLKVSGTCPTCRFSLVGGNNGSTQGDHPSAPGNRGNGNSSQSSTTNEPRIPGAFPTATTSNFTQSNNNVNTSSSNPATTTTTGHSLVIEPLD</sequence>
<keyword evidence="3" id="KW-0808">Transferase</keyword>
<accession>A0A1Y2GMH3</accession>
<feature type="compositionally biased region" description="Low complexity" evidence="9">
    <location>
        <begin position="200"/>
        <end position="215"/>
    </location>
</feature>
<dbReference type="InterPro" id="IPR011016">
    <property type="entry name" value="Znf_RING-CH"/>
</dbReference>
<evidence type="ECO:0000259" key="10">
    <source>
        <dbReference type="PROSITE" id="PS50089"/>
    </source>
</evidence>
<evidence type="ECO:0000256" key="4">
    <source>
        <dbReference type="ARBA" id="ARBA00022723"/>
    </source>
</evidence>
<dbReference type="EC" id="2.3.2.27" evidence="2"/>
<dbReference type="Pfam" id="PF14369">
    <property type="entry name" value="Zn_ribbon_19"/>
    <property type="match status" value="1"/>
</dbReference>
<dbReference type="FunFam" id="3.30.40.10:FF:000127">
    <property type="entry name" value="E3 ubiquitin-protein ligase RNF181"/>
    <property type="match status" value="1"/>
</dbReference>
<dbReference type="GO" id="GO:0016567">
    <property type="term" value="P:protein ubiquitination"/>
    <property type="evidence" value="ECO:0007669"/>
    <property type="project" value="UniProtKB-ARBA"/>
</dbReference>
<dbReference type="SUPFAM" id="SSF57850">
    <property type="entry name" value="RING/U-box"/>
    <property type="match status" value="1"/>
</dbReference>
<dbReference type="GO" id="GO:0006511">
    <property type="term" value="P:ubiquitin-dependent protein catabolic process"/>
    <property type="evidence" value="ECO:0007669"/>
    <property type="project" value="TreeGrafter"/>
</dbReference>
<feature type="compositionally biased region" description="Low complexity" evidence="9">
    <location>
        <begin position="380"/>
        <end position="394"/>
    </location>
</feature>
<dbReference type="OrthoDB" id="8062037at2759"/>
<dbReference type="PANTHER" id="PTHR45931">
    <property type="entry name" value="SI:CH211-59O9.10"/>
    <property type="match status" value="1"/>
</dbReference>
<feature type="region of interest" description="Disordered" evidence="9">
    <location>
        <begin position="370"/>
        <end position="440"/>
    </location>
</feature>
<dbReference type="GO" id="GO:0008270">
    <property type="term" value="F:zinc ion binding"/>
    <property type="evidence" value="ECO:0007669"/>
    <property type="project" value="UniProtKB-KW"/>
</dbReference>
<dbReference type="InterPro" id="IPR051834">
    <property type="entry name" value="RING_finger_E3_ligase"/>
</dbReference>
<evidence type="ECO:0000256" key="5">
    <source>
        <dbReference type="ARBA" id="ARBA00022771"/>
    </source>
</evidence>
<keyword evidence="4" id="KW-0479">Metal-binding</keyword>
<feature type="compositionally biased region" description="Low complexity" evidence="9">
    <location>
        <begin position="404"/>
        <end position="430"/>
    </location>
</feature>
<evidence type="ECO:0000256" key="8">
    <source>
        <dbReference type="PROSITE-ProRule" id="PRU00175"/>
    </source>
</evidence>
<dbReference type="Proteomes" id="UP000193648">
    <property type="component" value="Unassembled WGS sequence"/>
</dbReference>
<feature type="region of interest" description="Disordered" evidence="9">
    <location>
        <begin position="1"/>
        <end position="29"/>
    </location>
</feature>
<feature type="compositionally biased region" description="Polar residues" evidence="9">
    <location>
        <begin position="130"/>
        <end position="180"/>
    </location>
</feature>
<dbReference type="InterPro" id="IPR001841">
    <property type="entry name" value="Znf_RING"/>
</dbReference>
<dbReference type="GO" id="GO:0061630">
    <property type="term" value="F:ubiquitin protein ligase activity"/>
    <property type="evidence" value="ECO:0007669"/>
    <property type="project" value="UniProtKB-EC"/>
</dbReference>
<keyword evidence="12" id="KW-1185">Reference proteome</keyword>
<keyword evidence="7" id="KW-0862">Zinc</keyword>
<dbReference type="EMBL" id="MCFF01000018">
    <property type="protein sequence ID" value="ORZ15991.1"/>
    <property type="molecule type" value="Genomic_DNA"/>
</dbReference>
<evidence type="ECO:0000256" key="7">
    <source>
        <dbReference type="ARBA" id="ARBA00022833"/>
    </source>
</evidence>
<dbReference type="InterPro" id="IPR013083">
    <property type="entry name" value="Znf_RING/FYVE/PHD"/>
</dbReference>
<dbReference type="Pfam" id="PF13639">
    <property type="entry name" value="zf-RING_2"/>
    <property type="match status" value="1"/>
</dbReference>
<feature type="compositionally biased region" description="Low complexity" evidence="9">
    <location>
        <begin position="119"/>
        <end position="129"/>
    </location>
</feature>
<evidence type="ECO:0000313" key="11">
    <source>
        <dbReference type="EMBL" id="ORZ15991.1"/>
    </source>
</evidence>
<evidence type="ECO:0000256" key="6">
    <source>
        <dbReference type="ARBA" id="ARBA00022786"/>
    </source>
</evidence>
<feature type="compositionally biased region" description="Low complexity" evidence="9">
    <location>
        <begin position="20"/>
        <end position="29"/>
    </location>
</feature>
<evidence type="ECO:0000313" key="12">
    <source>
        <dbReference type="Proteomes" id="UP000193648"/>
    </source>
</evidence>
<comment type="catalytic activity">
    <reaction evidence="1">
        <text>S-ubiquitinyl-[E2 ubiquitin-conjugating enzyme]-L-cysteine + [acceptor protein]-L-lysine = [E2 ubiquitin-conjugating enzyme]-L-cysteine + N(6)-ubiquitinyl-[acceptor protein]-L-lysine.</text>
        <dbReference type="EC" id="2.3.2.27"/>
    </reaction>
</comment>